<keyword evidence="3" id="KW-1185">Reference proteome</keyword>
<evidence type="ECO:0008006" key="4">
    <source>
        <dbReference type="Google" id="ProtNLM"/>
    </source>
</evidence>
<name>A0A0D2E6C4_9EURO</name>
<dbReference type="AlphaFoldDB" id="A0A0D2E6C4"/>
<accession>A0A0D2E6C4</accession>
<evidence type="ECO:0000313" key="3">
    <source>
        <dbReference type="Proteomes" id="UP000054266"/>
    </source>
</evidence>
<evidence type="ECO:0000313" key="2">
    <source>
        <dbReference type="EMBL" id="KIW69887.1"/>
    </source>
</evidence>
<dbReference type="EMBL" id="KN846957">
    <property type="protein sequence ID" value="KIW69887.1"/>
    <property type="molecule type" value="Genomic_DNA"/>
</dbReference>
<organism evidence="2 3">
    <name type="scientific">Phialophora macrospora</name>
    <dbReference type="NCBI Taxonomy" id="1851006"/>
    <lineage>
        <taxon>Eukaryota</taxon>
        <taxon>Fungi</taxon>
        <taxon>Dikarya</taxon>
        <taxon>Ascomycota</taxon>
        <taxon>Pezizomycotina</taxon>
        <taxon>Eurotiomycetes</taxon>
        <taxon>Chaetothyriomycetidae</taxon>
        <taxon>Chaetothyriales</taxon>
        <taxon>Herpotrichiellaceae</taxon>
        <taxon>Phialophora</taxon>
    </lineage>
</organism>
<keyword evidence="1" id="KW-0732">Signal</keyword>
<dbReference type="HOGENOM" id="CLU_594470_0_0_1"/>
<gene>
    <name evidence="2" type="ORF">PV04_02206</name>
</gene>
<dbReference type="Proteomes" id="UP000054266">
    <property type="component" value="Unassembled WGS sequence"/>
</dbReference>
<feature type="signal peptide" evidence="1">
    <location>
        <begin position="1"/>
        <end position="19"/>
    </location>
</feature>
<proteinExistence type="predicted"/>
<protein>
    <recommendedName>
        <fullName evidence="4">Ecp2 effector protein domain-containing protein</fullName>
    </recommendedName>
</protein>
<evidence type="ECO:0000256" key="1">
    <source>
        <dbReference type="SAM" id="SignalP"/>
    </source>
</evidence>
<feature type="chain" id="PRO_5002240992" description="Ecp2 effector protein domain-containing protein" evidence="1">
    <location>
        <begin position="20"/>
        <end position="460"/>
    </location>
</feature>
<reference evidence="2 3" key="1">
    <citation type="submission" date="2015-01" db="EMBL/GenBank/DDBJ databases">
        <title>The Genome Sequence of Capronia semiimmersa CBS27337.</title>
        <authorList>
            <consortium name="The Broad Institute Genomics Platform"/>
            <person name="Cuomo C."/>
            <person name="de Hoog S."/>
            <person name="Gorbushina A."/>
            <person name="Stielow B."/>
            <person name="Teixiera M."/>
            <person name="Abouelleil A."/>
            <person name="Chapman S.B."/>
            <person name="Priest M."/>
            <person name="Young S.K."/>
            <person name="Wortman J."/>
            <person name="Nusbaum C."/>
            <person name="Birren B."/>
        </authorList>
    </citation>
    <scope>NUCLEOTIDE SEQUENCE [LARGE SCALE GENOMIC DNA]</scope>
    <source>
        <strain evidence="2 3">CBS 27337</strain>
    </source>
</reference>
<sequence>MPSSTLVLLVASAIIGSQAVITNGSIKAPLAERQTSCFVSENPVTACGASDLTKANWDAFDIDGFLSGFINEFGTADNFPKFFVSQDTPTENPFDGFDCSFFGTPTQSLPPCSVPSQNNPDAATDCNFNGLQDTFCANFIDPKAGFVVQNYINLWQGLQNHHDAIQDAADAINSANFINTMVSALAPKKQSIGLAVFSLIADLVTDILPLGGEIKAAATFMKKIRLVIKATKSDLVDDSNDIASVVSSNQAIDQQVSATEDQLSQQLANIVSGTQKRLENVLAQVFGSNKDPQQVDTSATTSTFAFLNAYHGVFLDDVPQRSDLRDQMKKQLQNWIVSSVLSTMGYDVTIDTAKLEDDPANPGGVCRAENGFTVADGCALFRINGIDHDNGDVIDSAQQGNNIFALQDTAGIDIAGAIANAQACNGGSGGTVDFEGFLEMDNTGSLPSCMFNFRVVEVQL</sequence>